<evidence type="ECO:0000313" key="2">
    <source>
        <dbReference type="EMBL" id="KAG5529549.1"/>
    </source>
</evidence>
<organism evidence="2 3">
    <name type="scientific">Rhododendron griersonianum</name>
    <dbReference type="NCBI Taxonomy" id="479676"/>
    <lineage>
        <taxon>Eukaryota</taxon>
        <taxon>Viridiplantae</taxon>
        <taxon>Streptophyta</taxon>
        <taxon>Embryophyta</taxon>
        <taxon>Tracheophyta</taxon>
        <taxon>Spermatophyta</taxon>
        <taxon>Magnoliopsida</taxon>
        <taxon>eudicotyledons</taxon>
        <taxon>Gunneridae</taxon>
        <taxon>Pentapetalae</taxon>
        <taxon>asterids</taxon>
        <taxon>Ericales</taxon>
        <taxon>Ericaceae</taxon>
        <taxon>Ericoideae</taxon>
        <taxon>Rhodoreae</taxon>
        <taxon>Rhododendron</taxon>
    </lineage>
</organism>
<dbReference type="AlphaFoldDB" id="A0AAV6ISI0"/>
<feature type="region of interest" description="Disordered" evidence="1">
    <location>
        <begin position="1"/>
        <end position="61"/>
    </location>
</feature>
<evidence type="ECO:0000256" key="1">
    <source>
        <dbReference type="SAM" id="MobiDB-lite"/>
    </source>
</evidence>
<accession>A0AAV6ISI0</accession>
<gene>
    <name evidence="2" type="ORF">RHGRI_030070</name>
</gene>
<sequence length="245" mass="26438">MSASPPPATTSTSRESPKSRSNHDELSPPKVFPLPSPSYLISSSGDIEEEEQVSDLAEDSQEKYEKVMGRLRELKGELLESSVVCESNMVSDTPNDSFSIEDVVLPSKESTTILDPKSVRRKGRPPSKRKQGGVEKNCKKKRETLSNQKAKEVQENAVGNVFGTQESVVNSIPSYMGQFMCPNMMPQNLQPNMAQPGTILPFSPTLCPTGTGGTGFGDSRGEVEVVAGGGAADVVGDGDGTRRWW</sequence>
<dbReference type="EMBL" id="JACTNZ010000010">
    <property type="protein sequence ID" value="KAG5529549.1"/>
    <property type="molecule type" value="Genomic_DNA"/>
</dbReference>
<keyword evidence="3" id="KW-1185">Reference proteome</keyword>
<comment type="caution">
    <text evidence="2">The sequence shown here is derived from an EMBL/GenBank/DDBJ whole genome shotgun (WGS) entry which is preliminary data.</text>
</comment>
<reference evidence="2" key="1">
    <citation type="submission" date="2020-08" db="EMBL/GenBank/DDBJ databases">
        <title>Plant Genome Project.</title>
        <authorList>
            <person name="Zhang R.-G."/>
        </authorList>
    </citation>
    <scope>NUCLEOTIDE SEQUENCE</scope>
    <source>
        <strain evidence="2">WSP0</strain>
        <tissue evidence="2">Leaf</tissue>
    </source>
</reference>
<feature type="compositionally biased region" description="Acidic residues" evidence="1">
    <location>
        <begin position="46"/>
        <end position="59"/>
    </location>
</feature>
<name>A0AAV6ISI0_9ERIC</name>
<feature type="region of interest" description="Disordered" evidence="1">
    <location>
        <begin position="109"/>
        <end position="137"/>
    </location>
</feature>
<feature type="compositionally biased region" description="Basic and acidic residues" evidence="1">
    <location>
        <begin position="15"/>
        <end position="27"/>
    </location>
</feature>
<feature type="compositionally biased region" description="Basic residues" evidence="1">
    <location>
        <begin position="119"/>
        <end position="131"/>
    </location>
</feature>
<dbReference type="Proteomes" id="UP000823749">
    <property type="component" value="Chromosome 10"/>
</dbReference>
<proteinExistence type="predicted"/>
<protein>
    <submittedName>
        <fullName evidence="2">Uncharacterized protein</fullName>
    </submittedName>
</protein>
<evidence type="ECO:0000313" key="3">
    <source>
        <dbReference type="Proteomes" id="UP000823749"/>
    </source>
</evidence>